<protein>
    <submittedName>
        <fullName evidence="2">Uncharacterized protein</fullName>
    </submittedName>
</protein>
<feature type="compositionally biased region" description="Polar residues" evidence="1">
    <location>
        <begin position="199"/>
        <end position="210"/>
    </location>
</feature>
<feature type="region of interest" description="Disordered" evidence="1">
    <location>
        <begin position="362"/>
        <end position="385"/>
    </location>
</feature>
<feature type="region of interest" description="Disordered" evidence="1">
    <location>
        <begin position="152"/>
        <end position="229"/>
    </location>
</feature>
<accession>A0AAD5SHF5</accession>
<comment type="caution">
    <text evidence="2">The sequence shown here is derived from an EMBL/GenBank/DDBJ whole genome shotgun (WGS) entry which is preliminary data.</text>
</comment>
<gene>
    <name evidence="2" type="ORF">HK097_000342</name>
</gene>
<evidence type="ECO:0000313" key="2">
    <source>
        <dbReference type="EMBL" id="KAJ3054926.1"/>
    </source>
</evidence>
<keyword evidence="3" id="KW-1185">Reference proteome</keyword>
<dbReference type="EMBL" id="JADGJD010000105">
    <property type="protein sequence ID" value="KAJ3054926.1"/>
    <property type="molecule type" value="Genomic_DNA"/>
</dbReference>
<feature type="region of interest" description="Disordered" evidence="1">
    <location>
        <begin position="449"/>
        <end position="468"/>
    </location>
</feature>
<proteinExistence type="predicted"/>
<feature type="region of interest" description="Disordered" evidence="1">
    <location>
        <begin position="1"/>
        <end position="40"/>
    </location>
</feature>
<dbReference type="Proteomes" id="UP001212841">
    <property type="component" value="Unassembled WGS sequence"/>
</dbReference>
<evidence type="ECO:0000313" key="3">
    <source>
        <dbReference type="Proteomes" id="UP001212841"/>
    </source>
</evidence>
<organism evidence="2 3">
    <name type="scientific">Rhizophlyctis rosea</name>
    <dbReference type="NCBI Taxonomy" id="64517"/>
    <lineage>
        <taxon>Eukaryota</taxon>
        <taxon>Fungi</taxon>
        <taxon>Fungi incertae sedis</taxon>
        <taxon>Chytridiomycota</taxon>
        <taxon>Chytridiomycota incertae sedis</taxon>
        <taxon>Chytridiomycetes</taxon>
        <taxon>Rhizophlyctidales</taxon>
        <taxon>Rhizophlyctidaceae</taxon>
        <taxon>Rhizophlyctis</taxon>
    </lineage>
</organism>
<dbReference type="AlphaFoldDB" id="A0AAD5SHF5"/>
<evidence type="ECO:0000256" key="1">
    <source>
        <dbReference type="SAM" id="MobiDB-lite"/>
    </source>
</evidence>
<sequence>MIGVTNEEGGTGPGDSPLTATGMRRSHSHGSAATLGHTGMPLPANLVRRLSRATSVGIEPAALSPIKEAFVPGAKDPMLSPLMPLDVHTDDDAVGETDTWSGGNQSDGTTLDMMDMLHPDILGKPYVSGGEDEGAGRSAQGQADRFGNLLAGLEGLDDGSSQYAPSESSTHPPLEHRSISSILLGDLNDDLPSQREDSQATASDANSDTYSSHEEQRFNHQPHNQHPQYYPNNTMQPPVPVHNQHMQPPMLMPMVPQHMPQMQNGTMLMQYPGMYPYATNGNGTMQNPNLMPMYPNYIMPSGVPMPQPINTDIKMLNVPETNPSYNVISPSPRSAAAPYTILTPRRAQSPALRLQMGPMQARAQSPNGVYPKSPTSPMSPHSPASLVSPISPIGSQFADPARNFIYNAPGANPQYLQAQPNYSHQQTINPHLLNPPTIAGRMKAGRHSTSSLNTIRGSSLPRSASARVGDGAGGMVNIDTLIKEQESLKATLARSAVDRLKENDESEKLLETLSTLTQMRLLQQ</sequence>
<feature type="region of interest" description="Disordered" evidence="1">
    <location>
        <begin position="122"/>
        <end position="141"/>
    </location>
</feature>
<feature type="compositionally biased region" description="Polar residues" evidence="1">
    <location>
        <begin position="219"/>
        <end position="229"/>
    </location>
</feature>
<reference evidence="2" key="1">
    <citation type="submission" date="2020-05" db="EMBL/GenBank/DDBJ databases">
        <title>Phylogenomic resolution of chytrid fungi.</title>
        <authorList>
            <person name="Stajich J.E."/>
            <person name="Amses K."/>
            <person name="Simmons R."/>
            <person name="Seto K."/>
            <person name="Myers J."/>
            <person name="Bonds A."/>
            <person name="Quandt C.A."/>
            <person name="Barry K."/>
            <person name="Liu P."/>
            <person name="Grigoriev I."/>
            <person name="Longcore J.E."/>
            <person name="James T.Y."/>
        </authorList>
    </citation>
    <scope>NUCLEOTIDE SEQUENCE</scope>
    <source>
        <strain evidence="2">JEL0318</strain>
    </source>
</reference>
<feature type="compositionally biased region" description="Polar residues" evidence="1">
    <location>
        <begin position="159"/>
        <end position="171"/>
    </location>
</feature>
<feature type="compositionally biased region" description="Polar residues" evidence="1">
    <location>
        <begin position="449"/>
        <end position="462"/>
    </location>
</feature>
<name>A0AAD5SHF5_9FUNG</name>
<feature type="compositionally biased region" description="Polar residues" evidence="1">
    <location>
        <begin position="362"/>
        <end position="379"/>
    </location>
</feature>